<dbReference type="Proteomes" id="UP001167796">
    <property type="component" value="Unassembled WGS sequence"/>
</dbReference>
<dbReference type="PANTHER" id="PTHR40980">
    <property type="entry name" value="PLUG DOMAIN-CONTAINING PROTEIN"/>
    <property type="match status" value="1"/>
</dbReference>
<evidence type="ECO:0000313" key="4">
    <source>
        <dbReference type="Proteomes" id="UP001167796"/>
    </source>
</evidence>
<sequence>MPLFLPAWLHSVVVIPGRWAVCGLLALSSPMALSAQSLPAVSGTVLAPAGLPLEFATVTLHRATDSVAVKTNFSDEKGAFRLEAAGGRRYLVSVSQVGFVRYWGPVFELTSAGVALPSITLATSQATALKEVTVTARKPLFERLTDRTVVNVADSPLSAGATTLDVLGRAPGVTLDAANNLGLRGRQGLLLLVDGKRVPLTGEELASYLRALPAEQLQSIELITNPSAQFDAQGGAGVIALNLKKDQRLGTNGSANLSYGRGEYGKFTTGLSLNHRRKKVNFYGTYTYVNRRDFARQEFDRQFAADGALPALSGIIAGKRLLDLESHSAKVGTDINLTKASLLGVSLTTLLSQTNTVNTSQTQFNDAWGAPSSRNSSRTLQDIWRPSGSANLNFRHTFADSSTAAALTADADIARYNTTRLLVLNTFYQYPAAASPLLTGDQLSELQIGAVKVDFSRPLPHRARLETGAKATSVTSRNDVVFLNNGAYNPSISSHFNYFEKVSAAYANLQGTASKTTFQVGLRAEMANIRTEQGGELPRERNYLQLFPSASVQRVLNAQHSLALAAGRRIDRPNYGQLNPLRSYFDATSYRAGNPDLVAQTSYNVELTHTYKQKFSTALSYAQTDKPIVTVVQPAPDGGRLVVNRDVNLTTQDYYALTLTAPLEPAKWWTLYANGVFYYSRFRGNLAGTALDRRQPACLLTASNTFSLPHGWLGELNGTFQSGEIWGFEHVQPRGQLLVGVQRSFWAKQATLRLNVADVLYTAPIRSTSTYDSFTESFRLRQDTQVATAAFTYRFGSSKVAAARKRAAGAEEELRRANGQ</sequence>
<protein>
    <submittedName>
        <fullName evidence="3">TonB-dependent receptor</fullName>
    </submittedName>
</protein>
<name>A0ABT9AK22_9BACT</name>
<dbReference type="SUPFAM" id="SSF49464">
    <property type="entry name" value="Carboxypeptidase regulatory domain-like"/>
    <property type="match status" value="1"/>
</dbReference>
<dbReference type="InterPro" id="IPR041700">
    <property type="entry name" value="OMP_b-brl_3"/>
</dbReference>
<dbReference type="Gene3D" id="2.170.130.10">
    <property type="entry name" value="TonB-dependent receptor, plug domain"/>
    <property type="match status" value="1"/>
</dbReference>
<organism evidence="3 4">
    <name type="scientific">Hymenobacter mellowenesis</name>
    <dbReference type="NCBI Taxonomy" id="3063995"/>
    <lineage>
        <taxon>Bacteria</taxon>
        <taxon>Pseudomonadati</taxon>
        <taxon>Bacteroidota</taxon>
        <taxon>Cytophagia</taxon>
        <taxon>Cytophagales</taxon>
        <taxon>Hymenobacteraceae</taxon>
        <taxon>Hymenobacter</taxon>
    </lineage>
</organism>
<feature type="domain" description="TonB-dependent receptor plug" evidence="1">
    <location>
        <begin position="147"/>
        <end position="238"/>
    </location>
</feature>
<dbReference type="EMBL" id="JAUQSX010000021">
    <property type="protein sequence ID" value="MDO7849769.1"/>
    <property type="molecule type" value="Genomic_DNA"/>
</dbReference>
<evidence type="ECO:0000259" key="2">
    <source>
        <dbReference type="Pfam" id="PF14905"/>
    </source>
</evidence>
<reference evidence="3" key="1">
    <citation type="submission" date="2023-07" db="EMBL/GenBank/DDBJ databases">
        <authorList>
            <person name="Kim M.K."/>
        </authorList>
    </citation>
    <scope>NUCLEOTIDE SEQUENCE</scope>
    <source>
        <strain evidence="3">M29</strain>
    </source>
</reference>
<gene>
    <name evidence="3" type="ORF">Q5H92_25625</name>
</gene>
<accession>A0ABT9AK22</accession>
<dbReference type="SUPFAM" id="SSF56935">
    <property type="entry name" value="Porins"/>
    <property type="match status" value="1"/>
</dbReference>
<dbReference type="Pfam" id="PF07715">
    <property type="entry name" value="Plug"/>
    <property type="match status" value="1"/>
</dbReference>
<dbReference type="PANTHER" id="PTHR40980:SF4">
    <property type="entry name" value="TONB-DEPENDENT RECEPTOR-LIKE BETA-BARREL DOMAIN-CONTAINING PROTEIN"/>
    <property type="match status" value="1"/>
</dbReference>
<dbReference type="InterPro" id="IPR012910">
    <property type="entry name" value="Plug_dom"/>
</dbReference>
<proteinExistence type="predicted"/>
<dbReference type="InterPro" id="IPR008969">
    <property type="entry name" value="CarboxyPept-like_regulatory"/>
</dbReference>
<feature type="domain" description="Outer membrane protein beta-barrel" evidence="2">
    <location>
        <begin position="404"/>
        <end position="793"/>
    </location>
</feature>
<dbReference type="Pfam" id="PF14905">
    <property type="entry name" value="OMP_b-brl_3"/>
    <property type="match status" value="1"/>
</dbReference>
<keyword evidence="3" id="KW-0675">Receptor</keyword>
<evidence type="ECO:0000259" key="1">
    <source>
        <dbReference type="Pfam" id="PF07715"/>
    </source>
</evidence>
<evidence type="ECO:0000313" key="3">
    <source>
        <dbReference type="EMBL" id="MDO7849769.1"/>
    </source>
</evidence>
<dbReference type="InterPro" id="IPR037066">
    <property type="entry name" value="Plug_dom_sf"/>
</dbReference>
<dbReference type="Pfam" id="PF13620">
    <property type="entry name" value="CarboxypepD_reg"/>
    <property type="match status" value="1"/>
</dbReference>
<comment type="caution">
    <text evidence="3">The sequence shown here is derived from an EMBL/GenBank/DDBJ whole genome shotgun (WGS) entry which is preliminary data.</text>
</comment>
<keyword evidence="4" id="KW-1185">Reference proteome</keyword>